<feature type="transmembrane region" description="Helical" evidence="4">
    <location>
        <begin position="12"/>
        <end position="29"/>
    </location>
</feature>
<keyword evidence="1" id="KW-0949">S-adenosyl-L-methionine</keyword>
<reference evidence="6" key="1">
    <citation type="submission" date="2020-06" db="EMBL/GenBank/DDBJ databases">
        <authorList>
            <consortium name="Plant Systems Biology data submission"/>
        </authorList>
    </citation>
    <scope>NUCLEOTIDE SEQUENCE</scope>
    <source>
        <strain evidence="6">D6</strain>
    </source>
</reference>
<evidence type="ECO:0000256" key="4">
    <source>
        <dbReference type="SAM" id="Phobius"/>
    </source>
</evidence>
<evidence type="ECO:0000313" key="6">
    <source>
        <dbReference type="EMBL" id="CAB9519022.1"/>
    </source>
</evidence>
<feature type="compositionally biased region" description="Low complexity" evidence="3">
    <location>
        <begin position="369"/>
        <end position="391"/>
    </location>
</feature>
<keyword evidence="4" id="KW-0812">Transmembrane</keyword>
<protein>
    <submittedName>
        <fullName evidence="6">S-adenosylmethionine-dependent methyltransferase RcsF</fullName>
    </submittedName>
</protein>
<keyword evidence="7" id="KW-1185">Reference proteome</keyword>
<comment type="similarity">
    <text evidence="2">Belongs to the tRNA methyltransferase O family.</text>
</comment>
<evidence type="ECO:0000256" key="1">
    <source>
        <dbReference type="ARBA" id="ARBA00022691"/>
    </source>
</evidence>
<comment type="caution">
    <text evidence="6">The sequence shown here is derived from an EMBL/GenBank/DDBJ whole genome shotgun (WGS) entry which is preliminary data.</text>
</comment>
<feature type="region of interest" description="Disordered" evidence="3">
    <location>
        <begin position="44"/>
        <end position="83"/>
    </location>
</feature>
<dbReference type="InterPro" id="IPR036414">
    <property type="entry name" value="YaeB_N_sf"/>
</dbReference>
<accession>A0A9N8ECQ3</accession>
<keyword evidence="4" id="KW-0472">Membrane</keyword>
<dbReference type="OrthoDB" id="4882at2759"/>
<feature type="compositionally biased region" description="Low complexity" evidence="3">
    <location>
        <begin position="64"/>
        <end position="79"/>
    </location>
</feature>
<feature type="compositionally biased region" description="Basic and acidic residues" evidence="3">
    <location>
        <begin position="392"/>
        <end position="401"/>
    </location>
</feature>
<name>A0A9N8ECQ3_9STRA</name>
<dbReference type="CDD" id="cd09281">
    <property type="entry name" value="UPF0066"/>
    <property type="match status" value="1"/>
</dbReference>
<dbReference type="GO" id="GO:0032259">
    <property type="term" value="P:methylation"/>
    <property type="evidence" value="ECO:0007669"/>
    <property type="project" value="UniProtKB-KW"/>
</dbReference>
<dbReference type="AlphaFoldDB" id="A0A9N8ECQ3"/>
<keyword evidence="4" id="KW-1133">Transmembrane helix</keyword>
<dbReference type="Proteomes" id="UP001153069">
    <property type="component" value="Unassembled WGS sequence"/>
</dbReference>
<keyword evidence="6" id="KW-0808">Transferase</keyword>
<keyword evidence="6" id="KW-0489">Methyltransferase</keyword>
<sequence length="447" mass="48885">MTINSSSTASTILAGLSVVLSFASLMLSYRTWQRQSSYLLEDQKPTADLDNDDPASLSPARTPSTSINTTTSTNKASSAHDNNTRIRATVENQLLSHNNNNGLNVQPIGVIRSVYKLCVGTPRQGLLAPHARGRIELTLPVDAAMDSVQELDTFSHIWILFVFHLNTLASSKKVSPKIAPPALGGKKVGVLATRSPHRFNPIGMTLAKLDRVEIKDKKAFKSQQQLGSNTSRVVLHISGLDLVDGTPVLDVKPFVPVYDSVQSSSDNSAVRLPPWVSEGLATRRSVVILEKAKQDLQNILLSSSNKKKKPLEFYGRGDDESDQDTLDNMLACITEVLAMDVRSSWQTQKARKGNYQAERAHRLKKKNNHASSSNKPVQSSSSSSDVQSNSTSEKKKNADKIDTCTQQLDNLLLHYRVTQASDLRRSTSEGSGAEDQVCVTAIEHLLS</sequence>
<dbReference type="InterPro" id="IPR023370">
    <property type="entry name" value="TrmO-like_N"/>
</dbReference>
<dbReference type="EMBL" id="CAICTM010000980">
    <property type="protein sequence ID" value="CAB9519022.1"/>
    <property type="molecule type" value="Genomic_DNA"/>
</dbReference>
<dbReference type="PROSITE" id="PS51668">
    <property type="entry name" value="TSAA_2"/>
    <property type="match status" value="1"/>
</dbReference>
<proteinExistence type="inferred from homology"/>
<evidence type="ECO:0000256" key="2">
    <source>
        <dbReference type="ARBA" id="ARBA00033753"/>
    </source>
</evidence>
<dbReference type="SUPFAM" id="SSF118196">
    <property type="entry name" value="YaeB-like"/>
    <property type="match status" value="1"/>
</dbReference>
<dbReference type="Gene3D" id="2.40.30.70">
    <property type="entry name" value="YaeB-like"/>
    <property type="match status" value="1"/>
</dbReference>
<feature type="region of interest" description="Disordered" evidence="3">
    <location>
        <begin position="347"/>
        <end position="401"/>
    </location>
</feature>
<dbReference type="InterPro" id="IPR040372">
    <property type="entry name" value="YaeB-like"/>
</dbReference>
<organism evidence="6 7">
    <name type="scientific">Seminavis robusta</name>
    <dbReference type="NCBI Taxonomy" id="568900"/>
    <lineage>
        <taxon>Eukaryota</taxon>
        <taxon>Sar</taxon>
        <taxon>Stramenopiles</taxon>
        <taxon>Ochrophyta</taxon>
        <taxon>Bacillariophyta</taxon>
        <taxon>Bacillariophyceae</taxon>
        <taxon>Bacillariophycidae</taxon>
        <taxon>Naviculales</taxon>
        <taxon>Naviculaceae</taxon>
        <taxon>Seminavis</taxon>
    </lineage>
</organism>
<dbReference type="Pfam" id="PF01980">
    <property type="entry name" value="TrmO_N"/>
    <property type="match status" value="1"/>
</dbReference>
<dbReference type="PANTHER" id="PTHR12818:SF0">
    <property type="entry name" value="TRNA (ADENINE(37)-N6)-METHYLTRANSFERASE"/>
    <property type="match status" value="1"/>
</dbReference>
<evidence type="ECO:0000259" key="5">
    <source>
        <dbReference type="PROSITE" id="PS51668"/>
    </source>
</evidence>
<dbReference type="PANTHER" id="PTHR12818">
    <property type="entry name" value="TRNA (ADENINE(37)-N6)-METHYLTRANSFERASE"/>
    <property type="match status" value="1"/>
</dbReference>
<gene>
    <name evidence="6" type="ORF">SEMRO_982_G227640.1</name>
</gene>
<evidence type="ECO:0000313" key="7">
    <source>
        <dbReference type="Proteomes" id="UP001153069"/>
    </source>
</evidence>
<dbReference type="GO" id="GO:0008168">
    <property type="term" value="F:methyltransferase activity"/>
    <property type="evidence" value="ECO:0007669"/>
    <property type="project" value="UniProtKB-KW"/>
</dbReference>
<evidence type="ECO:0000256" key="3">
    <source>
        <dbReference type="SAM" id="MobiDB-lite"/>
    </source>
</evidence>
<dbReference type="InterPro" id="IPR036413">
    <property type="entry name" value="YaeB-like_sf"/>
</dbReference>
<feature type="domain" description="TsaA-like" evidence="5">
    <location>
        <begin position="105"/>
        <end position="263"/>
    </location>
</feature>
<dbReference type="NCBIfam" id="TIGR00104">
    <property type="entry name" value="tRNA_TsaA"/>
    <property type="match status" value="1"/>
</dbReference>